<dbReference type="Pfam" id="PF01812">
    <property type="entry name" value="5-FTHF_cyc-lig"/>
    <property type="match status" value="1"/>
</dbReference>
<dbReference type="EC" id="6.3.3.2" evidence="5"/>
<comment type="similarity">
    <text evidence="1 5">Belongs to the 5-formyltetrahydrofolate cyclo-ligase family.</text>
</comment>
<keyword evidence="5" id="KW-0460">Magnesium</keyword>
<dbReference type="InterPro" id="IPR002698">
    <property type="entry name" value="FTHF_cligase"/>
</dbReference>
<keyword evidence="3 4" id="KW-0067">ATP-binding</keyword>
<name>F0H2W9_9FIRM</name>
<dbReference type="EMBL" id="AEXN01000045">
    <property type="protein sequence ID" value="EGC83190.1"/>
    <property type="molecule type" value="Genomic_DNA"/>
</dbReference>
<keyword evidence="7" id="KW-1185">Reference proteome</keyword>
<comment type="caution">
    <text evidence="6">The sequence shown here is derived from an EMBL/GenBank/DDBJ whole genome shotgun (WGS) entry which is preliminary data.</text>
</comment>
<comment type="catalytic activity">
    <reaction evidence="5">
        <text>(6S)-5-formyl-5,6,7,8-tetrahydrofolate + ATP = (6R)-5,10-methenyltetrahydrofolate + ADP + phosphate</text>
        <dbReference type="Rhea" id="RHEA:10488"/>
        <dbReference type="ChEBI" id="CHEBI:30616"/>
        <dbReference type="ChEBI" id="CHEBI:43474"/>
        <dbReference type="ChEBI" id="CHEBI:57455"/>
        <dbReference type="ChEBI" id="CHEBI:57457"/>
        <dbReference type="ChEBI" id="CHEBI:456216"/>
        <dbReference type="EC" id="6.3.3.2"/>
    </reaction>
</comment>
<evidence type="ECO:0000313" key="7">
    <source>
        <dbReference type="Proteomes" id="UP000005277"/>
    </source>
</evidence>
<evidence type="ECO:0000313" key="6">
    <source>
        <dbReference type="EMBL" id="EGC83190.1"/>
    </source>
</evidence>
<keyword evidence="2 4" id="KW-0547">Nucleotide-binding</keyword>
<dbReference type="SUPFAM" id="SSF100950">
    <property type="entry name" value="NagB/RpiA/CoA transferase-like"/>
    <property type="match status" value="1"/>
</dbReference>
<sequence>MKNELRRYFINNRKKINSDDKKNWDKKIKEKVIESDFYKNAKSIFIYYSTDDEIDTKKIIKEAFLDKKEVYIPKITGKHKMIPVLLKSFDDLIDGKYKIKTSKRDETKEKIDLTIVPGLSFDQNKYRLGYGGGFYDSYIKNHKSFYVGLFYQINKSYKLNFNDFDRKLDLVITDKKNILKN</sequence>
<evidence type="ECO:0000256" key="1">
    <source>
        <dbReference type="ARBA" id="ARBA00010638"/>
    </source>
</evidence>
<dbReference type="GO" id="GO:0005524">
    <property type="term" value="F:ATP binding"/>
    <property type="evidence" value="ECO:0007669"/>
    <property type="project" value="UniProtKB-KW"/>
</dbReference>
<dbReference type="GO" id="GO:0030272">
    <property type="term" value="F:5-formyltetrahydrofolate cyclo-ligase activity"/>
    <property type="evidence" value="ECO:0007669"/>
    <property type="project" value="UniProtKB-EC"/>
</dbReference>
<dbReference type="GO" id="GO:0035999">
    <property type="term" value="P:tetrahydrofolate interconversion"/>
    <property type="evidence" value="ECO:0007669"/>
    <property type="project" value="TreeGrafter"/>
</dbReference>
<feature type="binding site" evidence="4">
    <location>
        <begin position="2"/>
        <end position="6"/>
    </location>
    <ligand>
        <name>ATP</name>
        <dbReference type="ChEBI" id="CHEBI:30616"/>
    </ligand>
</feature>
<protein>
    <recommendedName>
        <fullName evidence="5">5-formyltetrahydrofolate cyclo-ligase</fullName>
        <ecNumber evidence="5">6.3.3.2</ecNumber>
    </recommendedName>
</protein>
<dbReference type="InterPro" id="IPR037171">
    <property type="entry name" value="NagB/RpiA_transferase-like"/>
</dbReference>
<dbReference type="OrthoDB" id="9801938at2"/>
<dbReference type="Gene3D" id="3.40.50.10420">
    <property type="entry name" value="NagB/RpiA/CoA transferase-like"/>
    <property type="match status" value="1"/>
</dbReference>
<comment type="cofactor">
    <cofactor evidence="5">
        <name>Mg(2+)</name>
        <dbReference type="ChEBI" id="CHEBI:18420"/>
    </cofactor>
</comment>
<dbReference type="RefSeq" id="WP_004818536.1">
    <property type="nucleotide sequence ID" value="NZ_AEXN01000045.1"/>
</dbReference>
<feature type="binding site" evidence="4">
    <location>
        <position position="53"/>
    </location>
    <ligand>
        <name>substrate</name>
    </ligand>
</feature>
<dbReference type="InterPro" id="IPR024185">
    <property type="entry name" value="FTHF_cligase-like_sf"/>
</dbReference>
<keyword evidence="6" id="KW-0436">Ligase</keyword>
<evidence type="ECO:0000256" key="4">
    <source>
        <dbReference type="PIRSR" id="PIRSR006806-1"/>
    </source>
</evidence>
<dbReference type="AlphaFoldDB" id="F0H2W9"/>
<dbReference type="PIRSF" id="PIRSF006806">
    <property type="entry name" value="FTHF_cligase"/>
    <property type="match status" value="1"/>
</dbReference>
<dbReference type="GO" id="GO:0009396">
    <property type="term" value="P:folic acid-containing compound biosynthetic process"/>
    <property type="evidence" value="ECO:0007669"/>
    <property type="project" value="TreeGrafter"/>
</dbReference>
<reference evidence="6 7" key="1">
    <citation type="submission" date="2011-01" db="EMBL/GenBank/DDBJ databases">
        <authorList>
            <person name="Durkin A.S."/>
            <person name="Madupu R."/>
            <person name="Torralba M."/>
            <person name="Gillis M."/>
            <person name="Methe B."/>
            <person name="Sutton G."/>
            <person name="Nelson K.E."/>
        </authorList>
    </citation>
    <scope>NUCLEOTIDE SEQUENCE [LARGE SCALE GENOMIC DNA]</scope>
    <source>
        <strain evidence="6 7">ACS-025-V-Sch4</strain>
    </source>
</reference>
<evidence type="ECO:0000256" key="5">
    <source>
        <dbReference type="RuleBase" id="RU361279"/>
    </source>
</evidence>
<dbReference type="NCBIfam" id="TIGR02727">
    <property type="entry name" value="MTHFS_bact"/>
    <property type="match status" value="1"/>
</dbReference>
<dbReference type="Proteomes" id="UP000005277">
    <property type="component" value="Unassembled WGS sequence"/>
</dbReference>
<organism evidence="6 7">
    <name type="scientific">Anaerococcus hydrogenalis ACS-025-V-Sch4</name>
    <dbReference type="NCBI Taxonomy" id="879306"/>
    <lineage>
        <taxon>Bacteria</taxon>
        <taxon>Bacillati</taxon>
        <taxon>Bacillota</taxon>
        <taxon>Tissierellia</taxon>
        <taxon>Tissierellales</taxon>
        <taxon>Peptoniphilaceae</taxon>
        <taxon>Anaerococcus</taxon>
    </lineage>
</organism>
<feature type="binding site" evidence="4">
    <location>
        <begin position="127"/>
        <end position="135"/>
    </location>
    <ligand>
        <name>ATP</name>
        <dbReference type="ChEBI" id="CHEBI:30616"/>
    </ligand>
</feature>
<dbReference type="PANTHER" id="PTHR23407">
    <property type="entry name" value="ATPASE INHIBITOR/5-FORMYLTETRAHYDROFOLATE CYCLO-LIGASE"/>
    <property type="match status" value="1"/>
</dbReference>
<feature type="non-terminal residue" evidence="6">
    <location>
        <position position="181"/>
    </location>
</feature>
<dbReference type="GO" id="GO:0046872">
    <property type="term" value="F:metal ion binding"/>
    <property type="evidence" value="ECO:0007669"/>
    <property type="project" value="UniProtKB-KW"/>
</dbReference>
<evidence type="ECO:0000256" key="2">
    <source>
        <dbReference type="ARBA" id="ARBA00022741"/>
    </source>
</evidence>
<accession>F0H2W9</accession>
<gene>
    <name evidence="6" type="ORF">HMPREF9246_1866</name>
</gene>
<proteinExistence type="inferred from homology"/>
<keyword evidence="5" id="KW-0479">Metal-binding</keyword>
<evidence type="ECO:0000256" key="3">
    <source>
        <dbReference type="ARBA" id="ARBA00022840"/>
    </source>
</evidence>
<dbReference type="PANTHER" id="PTHR23407:SF1">
    <property type="entry name" value="5-FORMYLTETRAHYDROFOLATE CYCLO-LIGASE"/>
    <property type="match status" value="1"/>
</dbReference>